<reference evidence="1" key="1">
    <citation type="submission" date="2014-11" db="EMBL/GenBank/DDBJ databases">
        <authorList>
            <person name="Amaro Gonzalez C."/>
        </authorList>
    </citation>
    <scope>NUCLEOTIDE SEQUENCE</scope>
</reference>
<accession>A0A0E9Q782</accession>
<organism evidence="1">
    <name type="scientific">Anguilla anguilla</name>
    <name type="common">European freshwater eel</name>
    <name type="synonym">Muraena anguilla</name>
    <dbReference type="NCBI Taxonomy" id="7936"/>
    <lineage>
        <taxon>Eukaryota</taxon>
        <taxon>Metazoa</taxon>
        <taxon>Chordata</taxon>
        <taxon>Craniata</taxon>
        <taxon>Vertebrata</taxon>
        <taxon>Euteleostomi</taxon>
        <taxon>Actinopterygii</taxon>
        <taxon>Neopterygii</taxon>
        <taxon>Teleostei</taxon>
        <taxon>Anguilliformes</taxon>
        <taxon>Anguillidae</taxon>
        <taxon>Anguilla</taxon>
    </lineage>
</organism>
<protein>
    <submittedName>
        <fullName evidence="1">Uncharacterized protein</fullName>
    </submittedName>
</protein>
<name>A0A0E9Q782_ANGAN</name>
<evidence type="ECO:0000313" key="1">
    <source>
        <dbReference type="EMBL" id="JAH11958.1"/>
    </source>
</evidence>
<dbReference type="AlphaFoldDB" id="A0A0E9Q782"/>
<sequence>MRSYFKSSFKLIALKEQLKCEHPGWSTELEREVINCLIGLSSSVILGFNSALQR</sequence>
<dbReference type="EMBL" id="GBXM01096619">
    <property type="protein sequence ID" value="JAH11958.1"/>
    <property type="molecule type" value="Transcribed_RNA"/>
</dbReference>
<dbReference type="EMBL" id="GBXM01084207">
    <property type="protein sequence ID" value="JAH24370.1"/>
    <property type="molecule type" value="Transcribed_RNA"/>
</dbReference>
<reference evidence="1" key="2">
    <citation type="journal article" date="2015" name="Fish Shellfish Immunol.">
        <title>Early steps in the European eel (Anguilla anguilla)-Vibrio vulnificus interaction in the gills: Role of the RtxA13 toxin.</title>
        <authorList>
            <person name="Callol A."/>
            <person name="Pajuelo D."/>
            <person name="Ebbesson L."/>
            <person name="Teles M."/>
            <person name="MacKenzie S."/>
            <person name="Amaro C."/>
        </authorList>
    </citation>
    <scope>NUCLEOTIDE SEQUENCE</scope>
</reference>
<proteinExistence type="predicted"/>